<reference evidence="2 3" key="1">
    <citation type="submission" date="2018-06" db="EMBL/GenBank/DDBJ databases">
        <authorList>
            <consortium name="Pathogen Informatics"/>
            <person name="Doyle S."/>
        </authorList>
    </citation>
    <scope>NUCLEOTIDE SEQUENCE [LARGE SCALE GENOMIC DNA]</scope>
    <source>
        <strain evidence="2 3">NCTC13159</strain>
    </source>
</reference>
<feature type="region of interest" description="Disordered" evidence="1">
    <location>
        <begin position="129"/>
        <end position="174"/>
    </location>
</feature>
<sequence>MKTPAQLSSAYFHPYSRVQDTSADSSTQAWWADLDGVCSQNLRPVVDYPFDSTQNSRWMASLGFDPGPGFDAPVLPQVAGQSTAAVHSPPANWGANIVYVGGQAQQSSAAPQQYLPLLSASDVEACLGIEPDSGPTAQVQNPGGSPASTAAHAQPNDGSSSTRIIRPRGKTLPHKHARPWIHNKYTEELIQKAMEVRKNNFALGKDRKVYGKELEPLANEYDVSAFMLQRLVYANGDRNNIWEHLSKEVVAKASHTIRPLTPVVLAEIAAYVKQLEHDDFLKSGGLRNVAMQFSVMHVTLAKAMSDYGELTFFGNGLLRQIANPPLHALTPKVLREIVNFVEKKKACGKPIEPKHPWLSEIFSVSFRALYKCLYPDGSLKAEGYKFLNKKSQPARFRRQATRSDSVSQGVSPPVPSSMPSIGRTGS</sequence>
<name>A0AAJ4ZBA4_PANPU</name>
<accession>A0AAJ4ZBA4</accession>
<evidence type="ECO:0000313" key="3">
    <source>
        <dbReference type="Proteomes" id="UP000254589"/>
    </source>
</evidence>
<feature type="compositionally biased region" description="Polar residues" evidence="1">
    <location>
        <begin position="135"/>
        <end position="148"/>
    </location>
</feature>
<organism evidence="2 3">
    <name type="scientific">Pandoraea pulmonicola</name>
    <dbReference type="NCBI Taxonomy" id="93221"/>
    <lineage>
        <taxon>Bacteria</taxon>
        <taxon>Pseudomonadati</taxon>
        <taxon>Pseudomonadota</taxon>
        <taxon>Betaproteobacteria</taxon>
        <taxon>Burkholderiales</taxon>
        <taxon>Burkholderiaceae</taxon>
        <taxon>Pandoraea</taxon>
    </lineage>
</organism>
<dbReference type="RefSeq" id="WP_147284555.1">
    <property type="nucleotide sequence ID" value="NZ_CP010310.2"/>
</dbReference>
<feature type="compositionally biased region" description="Basic residues" evidence="1">
    <location>
        <begin position="165"/>
        <end position="174"/>
    </location>
</feature>
<evidence type="ECO:0000256" key="1">
    <source>
        <dbReference type="SAM" id="MobiDB-lite"/>
    </source>
</evidence>
<dbReference type="Proteomes" id="UP000254589">
    <property type="component" value="Unassembled WGS sequence"/>
</dbReference>
<feature type="region of interest" description="Disordered" evidence="1">
    <location>
        <begin position="392"/>
        <end position="426"/>
    </location>
</feature>
<dbReference type="EMBL" id="UGSJ01000001">
    <property type="protein sequence ID" value="SUA90076.1"/>
    <property type="molecule type" value="Genomic_DNA"/>
</dbReference>
<proteinExistence type="predicted"/>
<dbReference type="AlphaFoldDB" id="A0AAJ4ZBA4"/>
<evidence type="ECO:0000313" key="2">
    <source>
        <dbReference type="EMBL" id="SUA90076.1"/>
    </source>
</evidence>
<comment type="caution">
    <text evidence="2">The sequence shown here is derived from an EMBL/GenBank/DDBJ whole genome shotgun (WGS) entry which is preliminary data.</text>
</comment>
<protein>
    <submittedName>
        <fullName evidence="2">Uncharacterized protein</fullName>
    </submittedName>
</protein>
<gene>
    <name evidence="2" type="ORF">NCTC13159_01555</name>
</gene>